<evidence type="ECO:0000256" key="2">
    <source>
        <dbReference type="ARBA" id="ARBA00010627"/>
    </source>
</evidence>
<dbReference type="Proteomes" id="UP000887569">
    <property type="component" value="Unplaced"/>
</dbReference>
<evidence type="ECO:0000256" key="4">
    <source>
        <dbReference type="ARBA" id="ARBA00032690"/>
    </source>
</evidence>
<dbReference type="PANTHER" id="PTHR33967:SF1">
    <property type="entry name" value="RAGULATOR COMPLEX PROTEIN LAMTOR4"/>
    <property type="match status" value="1"/>
</dbReference>
<organism evidence="5 6">
    <name type="scientific">Parascaris univalens</name>
    <name type="common">Nematode worm</name>
    <dbReference type="NCBI Taxonomy" id="6257"/>
    <lineage>
        <taxon>Eukaryota</taxon>
        <taxon>Metazoa</taxon>
        <taxon>Ecdysozoa</taxon>
        <taxon>Nematoda</taxon>
        <taxon>Chromadorea</taxon>
        <taxon>Rhabditida</taxon>
        <taxon>Spirurina</taxon>
        <taxon>Ascaridomorpha</taxon>
        <taxon>Ascaridoidea</taxon>
        <taxon>Ascarididae</taxon>
        <taxon>Parascaris</taxon>
    </lineage>
</organism>
<dbReference type="AlphaFoldDB" id="A0A915AH31"/>
<comment type="similarity">
    <text evidence="2">Belongs to the LAMTOR4 family.</text>
</comment>
<evidence type="ECO:0000313" key="6">
    <source>
        <dbReference type="WBParaSite" id="PgR008_g108_t01"/>
    </source>
</evidence>
<dbReference type="GO" id="GO:0005085">
    <property type="term" value="F:guanyl-nucleotide exchange factor activity"/>
    <property type="evidence" value="ECO:0007669"/>
    <property type="project" value="TreeGrafter"/>
</dbReference>
<keyword evidence="5" id="KW-1185">Reference proteome</keyword>
<dbReference type="InterPro" id="IPR034601">
    <property type="entry name" value="LAMTOR4"/>
</dbReference>
<dbReference type="WBParaSite" id="PgR008_g108_t01">
    <property type="protein sequence ID" value="PgR008_g108_t01"/>
    <property type="gene ID" value="PgR008_g108"/>
</dbReference>
<dbReference type="PANTHER" id="PTHR33967">
    <property type="entry name" value="RAGULATOR COMPLEX PROTEIN LAMTOR4"/>
    <property type="match status" value="1"/>
</dbReference>
<evidence type="ECO:0000256" key="3">
    <source>
        <dbReference type="ARBA" id="ARBA00023228"/>
    </source>
</evidence>
<name>A0A915AH31_PARUN</name>
<reference evidence="6" key="1">
    <citation type="submission" date="2022-11" db="UniProtKB">
        <authorList>
            <consortium name="WormBaseParasite"/>
        </authorList>
    </citation>
    <scope>IDENTIFICATION</scope>
</reference>
<protein>
    <recommendedName>
        <fullName evidence="4">Late endosomal/lysosomal adaptor and MAPK and MTOR activator 4</fullName>
    </recommendedName>
</protein>
<dbReference type="GO" id="GO:0071230">
    <property type="term" value="P:cellular response to amino acid stimulus"/>
    <property type="evidence" value="ECO:0007669"/>
    <property type="project" value="InterPro"/>
</dbReference>
<proteinExistence type="inferred from homology"/>
<accession>A0A915AH31</accession>
<keyword evidence="3" id="KW-0458">Lysosome</keyword>
<sequence>MDSSFAFLSRIPDQTGYMVISDGAVIKSEGDLTNHDSLASNIMKILRIGAPLTSSVGESFESLTIAFSDYFFTISLSGPLTFIVKRKLAATPIETK</sequence>
<dbReference type="GO" id="GO:0005764">
    <property type="term" value="C:lysosome"/>
    <property type="evidence" value="ECO:0007669"/>
    <property type="project" value="UniProtKB-SubCell"/>
</dbReference>
<evidence type="ECO:0000313" key="5">
    <source>
        <dbReference type="Proteomes" id="UP000887569"/>
    </source>
</evidence>
<evidence type="ECO:0000256" key="1">
    <source>
        <dbReference type="ARBA" id="ARBA00004371"/>
    </source>
</evidence>
<dbReference type="GO" id="GO:0071986">
    <property type="term" value="C:Ragulator complex"/>
    <property type="evidence" value="ECO:0007669"/>
    <property type="project" value="InterPro"/>
</dbReference>
<dbReference type="GO" id="GO:0032008">
    <property type="term" value="P:positive regulation of TOR signaling"/>
    <property type="evidence" value="ECO:0007669"/>
    <property type="project" value="InterPro"/>
</dbReference>
<comment type="subcellular location">
    <subcellularLocation>
        <location evidence="1">Lysosome</location>
    </subcellularLocation>
</comment>